<evidence type="ECO:0000313" key="2">
    <source>
        <dbReference type="EMBL" id="GAG77342.1"/>
    </source>
</evidence>
<evidence type="ECO:0000259" key="1">
    <source>
        <dbReference type="Pfam" id="PF03190"/>
    </source>
</evidence>
<dbReference type="AlphaFoldDB" id="X1B7S1"/>
<dbReference type="PANTHER" id="PTHR42899">
    <property type="entry name" value="SPERMATOGENESIS-ASSOCIATED PROTEIN 20"/>
    <property type="match status" value="1"/>
</dbReference>
<dbReference type="InterPro" id="IPR036249">
    <property type="entry name" value="Thioredoxin-like_sf"/>
</dbReference>
<dbReference type="Gene3D" id="3.40.30.10">
    <property type="entry name" value="Glutaredoxin"/>
    <property type="match status" value="1"/>
</dbReference>
<comment type="caution">
    <text evidence="2">The sequence shown here is derived from an EMBL/GenBank/DDBJ whole genome shotgun (WGS) entry which is preliminary data.</text>
</comment>
<proteinExistence type="predicted"/>
<dbReference type="InterPro" id="IPR017937">
    <property type="entry name" value="Thioredoxin_CS"/>
</dbReference>
<dbReference type="PANTHER" id="PTHR42899:SF1">
    <property type="entry name" value="SPERMATOGENESIS-ASSOCIATED PROTEIN 20"/>
    <property type="match status" value="1"/>
</dbReference>
<feature type="domain" description="Spermatogenesis-associated protein 20-like TRX" evidence="1">
    <location>
        <begin position="15"/>
        <end position="87"/>
    </location>
</feature>
<dbReference type="InterPro" id="IPR024705">
    <property type="entry name" value="Ssp411"/>
</dbReference>
<dbReference type="SUPFAM" id="SSF52833">
    <property type="entry name" value="Thioredoxin-like"/>
    <property type="match status" value="1"/>
</dbReference>
<dbReference type="EMBL" id="BART01017405">
    <property type="protein sequence ID" value="GAG77342.1"/>
    <property type="molecule type" value="Genomic_DNA"/>
</dbReference>
<dbReference type="Pfam" id="PF03190">
    <property type="entry name" value="Thioredox_DsbH"/>
    <property type="match status" value="1"/>
</dbReference>
<protein>
    <recommendedName>
        <fullName evidence="1">Spermatogenesis-associated protein 20-like TRX domain-containing protein</fullName>
    </recommendedName>
</protein>
<organism evidence="2">
    <name type="scientific">marine sediment metagenome</name>
    <dbReference type="NCBI Taxonomy" id="412755"/>
    <lineage>
        <taxon>unclassified sequences</taxon>
        <taxon>metagenomes</taxon>
        <taxon>ecological metagenomes</taxon>
    </lineage>
</organism>
<dbReference type="PROSITE" id="PS00194">
    <property type="entry name" value="THIOREDOXIN_1"/>
    <property type="match status" value="1"/>
</dbReference>
<sequence>MKKLFSIFVLVLGISLSLLSQDNSKVKWYTFEQAVELSKENPKKLFIDVYTDWCGWCKRMDQTTFQHPVIARYLNEKFYPVKFNAESTKPIKFS</sequence>
<gene>
    <name evidence="2" type="ORF">S01H4_33144</name>
</gene>
<dbReference type="InterPro" id="IPR004879">
    <property type="entry name" value="Ssp411-like_TRX"/>
</dbReference>
<feature type="non-terminal residue" evidence="2">
    <location>
        <position position="94"/>
    </location>
</feature>
<accession>X1B7S1</accession>
<name>X1B7S1_9ZZZZ</name>
<reference evidence="2" key="1">
    <citation type="journal article" date="2014" name="Front. Microbiol.">
        <title>High frequency of phylogenetically diverse reductive dehalogenase-homologous genes in deep subseafloor sedimentary metagenomes.</title>
        <authorList>
            <person name="Kawai M."/>
            <person name="Futagami T."/>
            <person name="Toyoda A."/>
            <person name="Takaki Y."/>
            <person name="Nishi S."/>
            <person name="Hori S."/>
            <person name="Arai W."/>
            <person name="Tsubouchi T."/>
            <person name="Morono Y."/>
            <person name="Uchiyama I."/>
            <person name="Ito T."/>
            <person name="Fujiyama A."/>
            <person name="Inagaki F."/>
            <person name="Takami H."/>
        </authorList>
    </citation>
    <scope>NUCLEOTIDE SEQUENCE</scope>
    <source>
        <strain evidence="2">Expedition CK06-06</strain>
    </source>
</reference>